<sequence>MTFKLIHLQENAHDDAIWSLSWRRKENDSVERIVTGSLDDTVKSWKYFDDNLDLQFIFEGHSLGVVSVDIDSSGTIAASNSLDSHIRLWNLETGEGLQSIDAGPVNAWTVELSKNSEFLATSTQSGTIDLYNIKTGDRYDKVLDSAGNFVMCLAIRNDCKNIAGGCVDGMIKIFDVETGKNFITLDGHAMPIRSLIYSNDGQFLISGSDDCLVKIFDVHSGEQLALSSHGSSVLSVDKSPINNNHFVSSSSDKTVKIWDIKAKQCLHTYNNHKDQVWNVKYSPNGAKIASVSEDKSICIYGCA</sequence>
<reference evidence="4" key="2">
    <citation type="submission" date="2020-01" db="EMBL/GenBank/DDBJ databases">
        <authorList>
            <person name="Korhonen P.K.K."/>
            <person name="Guangxu M.G."/>
            <person name="Wang T.W."/>
            <person name="Stroehlein A.J.S."/>
            <person name="Young N.D."/>
            <person name="Ang C.-S.A."/>
            <person name="Fernando D.W.F."/>
            <person name="Lu H.L."/>
            <person name="Taylor S.T."/>
            <person name="Ehtesham M.E.M."/>
            <person name="Najaraj S.H.N."/>
            <person name="Harsha G.H.G."/>
            <person name="Madugundu A.M."/>
            <person name="Renuse S.R."/>
            <person name="Holt D.H."/>
            <person name="Pandey A.P."/>
            <person name="Papenfuss A.P."/>
            <person name="Gasser R.B.G."/>
            <person name="Fischer K.F."/>
        </authorList>
    </citation>
    <scope>NUCLEOTIDE SEQUENCE</scope>
    <source>
        <strain evidence="4">SSS_KF_BRIS2020</strain>
    </source>
</reference>
<organism evidence="4">
    <name type="scientific">Sarcoptes scabiei</name>
    <name type="common">Itch mite</name>
    <name type="synonym">Acarus scabiei</name>
    <dbReference type="NCBI Taxonomy" id="52283"/>
    <lineage>
        <taxon>Eukaryota</taxon>
        <taxon>Metazoa</taxon>
        <taxon>Ecdysozoa</taxon>
        <taxon>Arthropoda</taxon>
        <taxon>Chelicerata</taxon>
        <taxon>Arachnida</taxon>
        <taxon>Acari</taxon>
        <taxon>Acariformes</taxon>
        <taxon>Sarcoptiformes</taxon>
        <taxon>Astigmata</taxon>
        <taxon>Psoroptidia</taxon>
        <taxon>Sarcoptoidea</taxon>
        <taxon>Sarcoptidae</taxon>
        <taxon>Sarcoptinae</taxon>
        <taxon>Sarcoptes</taxon>
    </lineage>
</organism>
<dbReference type="InterPro" id="IPR001680">
    <property type="entry name" value="WD40_rpt"/>
</dbReference>
<dbReference type="PROSITE" id="PS50294">
    <property type="entry name" value="WD_REPEATS_REGION"/>
    <property type="match status" value="4"/>
</dbReference>
<dbReference type="Pfam" id="PF00400">
    <property type="entry name" value="WD40"/>
    <property type="match status" value="6"/>
</dbReference>
<dbReference type="CDD" id="cd00200">
    <property type="entry name" value="WD40"/>
    <property type="match status" value="1"/>
</dbReference>
<reference evidence="5" key="3">
    <citation type="submission" date="2022-06" db="UniProtKB">
        <authorList>
            <consortium name="EnsemblMetazoa"/>
        </authorList>
    </citation>
    <scope>IDENTIFICATION</scope>
</reference>
<evidence type="ECO:0000313" key="5">
    <source>
        <dbReference type="EnsemblMetazoa" id="KAF7491330.1"/>
    </source>
</evidence>
<evidence type="ECO:0000256" key="2">
    <source>
        <dbReference type="ARBA" id="ARBA00022737"/>
    </source>
</evidence>
<keyword evidence="1 3" id="KW-0853">WD repeat</keyword>
<evidence type="ECO:0000256" key="3">
    <source>
        <dbReference type="PROSITE-ProRule" id="PRU00221"/>
    </source>
</evidence>
<dbReference type="OMA" id="LDSSMCL"/>
<dbReference type="PANTHER" id="PTHR44090">
    <property type="entry name" value="WD REPEAT-CONTAINING PROTEIN 61"/>
    <property type="match status" value="1"/>
</dbReference>
<dbReference type="EnsemblMetazoa" id="SSS_1827s_mrna">
    <property type="protein sequence ID" value="KAF7491330.1"/>
    <property type="gene ID" value="SSS_1827"/>
</dbReference>
<evidence type="ECO:0000313" key="6">
    <source>
        <dbReference type="Proteomes" id="UP000070412"/>
    </source>
</evidence>
<dbReference type="AlphaFoldDB" id="A0A834R7T4"/>
<name>A0A834R7T4_SARSC</name>
<dbReference type="SUPFAM" id="SSF50978">
    <property type="entry name" value="WD40 repeat-like"/>
    <property type="match status" value="1"/>
</dbReference>
<dbReference type="PANTHER" id="PTHR44090:SF1">
    <property type="entry name" value="SUPERKILLER COMPLEX PROTEIN 8"/>
    <property type="match status" value="1"/>
</dbReference>
<dbReference type="EMBL" id="WVUK01000060">
    <property type="protein sequence ID" value="KAF7491330.1"/>
    <property type="molecule type" value="Genomic_DNA"/>
</dbReference>
<dbReference type="OrthoDB" id="17410at2759"/>
<evidence type="ECO:0000256" key="1">
    <source>
        <dbReference type="ARBA" id="ARBA00022574"/>
    </source>
</evidence>
<dbReference type="Gene3D" id="2.130.10.10">
    <property type="entry name" value="YVTN repeat-like/Quinoprotein amine dehydrogenase"/>
    <property type="match status" value="1"/>
</dbReference>
<dbReference type="InterPro" id="IPR015943">
    <property type="entry name" value="WD40/YVTN_repeat-like_dom_sf"/>
</dbReference>
<reference evidence="6" key="1">
    <citation type="journal article" date="2020" name="PLoS Negl. Trop. Dis.">
        <title>High-quality nuclear genome for Sarcoptes scabiei-A critical resource for a neglected parasite.</title>
        <authorList>
            <person name="Korhonen P.K."/>
            <person name="Gasser R.B."/>
            <person name="Ma G."/>
            <person name="Wang T."/>
            <person name="Stroehlein A.J."/>
            <person name="Young N.D."/>
            <person name="Ang C.S."/>
            <person name="Fernando D.D."/>
            <person name="Lu H.C."/>
            <person name="Taylor S."/>
            <person name="Reynolds S.L."/>
            <person name="Mofiz E."/>
            <person name="Najaraj S.H."/>
            <person name="Gowda H."/>
            <person name="Madugundu A."/>
            <person name="Renuse S."/>
            <person name="Holt D."/>
            <person name="Pandey A."/>
            <person name="Papenfuss A.T."/>
            <person name="Fischer K."/>
        </authorList>
    </citation>
    <scope>NUCLEOTIDE SEQUENCE [LARGE SCALE GENOMIC DNA]</scope>
</reference>
<dbReference type="SMART" id="SM00320">
    <property type="entry name" value="WD40"/>
    <property type="match status" value="7"/>
</dbReference>
<accession>A0A834R7T4</accession>
<keyword evidence="2" id="KW-0677">Repeat</keyword>
<keyword evidence="6" id="KW-1185">Reference proteome</keyword>
<dbReference type="InterPro" id="IPR020472">
    <property type="entry name" value="WD40_PAC1"/>
</dbReference>
<dbReference type="GO" id="GO:0016593">
    <property type="term" value="C:Cdc73/Paf1 complex"/>
    <property type="evidence" value="ECO:0007669"/>
    <property type="project" value="TreeGrafter"/>
</dbReference>
<dbReference type="InterPro" id="IPR036322">
    <property type="entry name" value="WD40_repeat_dom_sf"/>
</dbReference>
<feature type="repeat" description="WD" evidence="3">
    <location>
        <begin position="226"/>
        <end position="268"/>
    </location>
</feature>
<dbReference type="InterPro" id="IPR051510">
    <property type="entry name" value="SKI8"/>
</dbReference>
<dbReference type="PRINTS" id="PR00320">
    <property type="entry name" value="GPROTEINBRPT"/>
</dbReference>
<feature type="repeat" description="WD" evidence="3">
    <location>
        <begin position="58"/>
        <end position="99"/>
    </location>
</feature>
<protein>
    <submittedName>
        <fullName evidence="4">WD repeat-containing protein 61</fullName>
    </submittedName>
</protein>
<dbReference type="PROSITE" id="PS50082">
    <property type="entry name" value="WD_REPEATS_2"/>
    <property type="match status" value="4"/>
</dbReference>
<feature type="repeat" description="WD" evidence="3">
    <location>
        <begin position="185"/>
        <end position="226"/>
    </location>
</feature>
<proteinExistence type="predicted"/>
<gene>
    <name evidence="4" type="ORF">SSS_1827</name>
</gene>
<dbReference type="Proteomes" id="UP000070412">
    <property type="component" value="Unassembled WGS sequence"/>
</dbReference>
<evidence type="ECO:0000313" key="4">
    <source>
        <dbReference type="EMBL" id="KAF7491330.1"/>
    </source>
</evidence>
<feature type="repeat" description="WD" evidence="3">
    <location>
        <begin position="269"/>
        <end position="303"/>
    </location>
</feature>